<evidence type="ECO:0000313" key="4">
    <source>
        <dbReference type="Proteomes" id="UP000268007"/>
    </source>
</evidence>
<accession>A0A495J4L6</accession>
<name>A0A495J4L6_9SPHI</name>
<dbReference type="PANTHER" id="PTHR33055">
    <property type="entry name" value="TRANSPOSASE FOR INSERTION SEQUENCE ELEMENT IS1111A"/>
    <property type="match status" value="1"/>
</dbReference>
<evidence type="ECO:0000313" key="3">
    <source>
        <dbReference type="EMBL" id="RKR83328.1"/>
    </source>
</evidence>
<organism evidence="3 4">
    <name type="scientific">Mucilaginibacter gracilis</name>
    <dbReference type="NCBI Taxonomy" id="423350"/>
    <lineage>
        <taxon>Bacteria</taxon>
        <taxon>Pseudomonadati</taxon>
        <taxon>Bacteroidota</taxon>
        <taxon>Sphingobacteriia</taxon>
        <taxon>Sphingobacteriales</taxon>
        <taxon>Sphingobacteriaceae</taxon>
        <taxon>Mucilaginibacter</taxon>
    </lineage>
</organism>
<keyword evidence="4" id="KW-1185">Reference proteome</keyword>
<evidence type="ECO:0000259" key="1">
    <source>
        <dbReference type="Pfam" id="PF01548"/>
    </source>
</evidence>
<dbReference type="Proteomes" id="UP000268007">
    <property type="component" value="Unassembled WGS sequence"/>
</dbReference>
<dbReference type="Pfam" id="PF01548">
    <property type="entry name" value="DEDD_Tnp_IS110"/>
    <property type="match status" value="1"/>
</dbReference>
<dbReference type="InterPro" id="IPR002525">
    <property type="entry name" value="Transp_IS110-like_N"/>
</dbReference>
<feature type="domain" description="Transposase IS116/IS110/IS902 C-terminal" evidence="2">
    <location>
        <begin position="212"/>
        <end position="297"/>
    </location>
</feature>
<comment type="caution">
    <text evidence="3">The sequence shown here is derived from an EMBL/GenBank/DDBJ whole genome shotgun (WGS) entry which is preliminary data.</text>
</comment>
<gene>
    <name evidence="3" type="ORF">BDD43_3533</name>
</gene>
<evidence type="ECO:0000259" key="2">
    <source>
        <dbReference type="Pfam" id="PF02371"/>
    </source>
</evidence>
<feature type="domain" description="Transposase IS110-like N-terminal" evidence="1">
    <location>
        <begin position="13"/>
        <end position="150"/>
    </location>
</feature>
<dbReference type="Pfam" id="PF02371">
    <property type="entry name" value="Transposase_20"/>
    <property type="match status" value="1"/>
</dbReference>
<dbReference type="PANTHER" id="PTHR33055:SF3">
    <property type="entry name" value="PUTATIVE TRANSPOSASE FOR IS117-RELATED"/>
    <property type="match status" value="1"/>
</dbReference>
<sequence length="369" mass="42000">MEITKVKKYTYFIGIDVSRNKLDHAVFRGRDMLFHRETGNDPESIMAFIMELKQLPGFVMTRAVFCMEQTGIYTNHLLGRLKTVKANVVIDGPLQIRNSLGQIRGKTDKLDAKRIAEYAYKNREHLRLWIPKRPVILQLANLSALRNRLVILEGSIAIPLKEEGDFNKKGTVKMSKQLSSRTQKAIKADILDVEKTIARLIAADQRLARLSEIMNSVVGIGPVITTQIIVCTNEFRDIKDPKKFACYSGVAPFMQVSGTMKGKTRVSQFANKRMKALLHLAAIQAMRNIPELRAYYERKTVQEGKHKMSVINALRYKMILRIFACVNQDRLYEKEYVRKQQPEALLTAPEITELADSIMADALSNGIEE</sequence>
<proteinExistence type="predicted"/>
<dbReference type="EMBL" id="RBKU01000001">
    <property type="protein sequence ID" value="RKR83328.1"/>
    <property type="molecule type" value="Genomic_DNA"/>
</dbReference>
<dbReference type="InterPro" id="IPR003346">
    <property type="entry name" value="Transposase_20"/>
</dbReference>
<dbReference type="RefSeq" id="WP_121198842.1">
    <property type="nucleotide sequence ID" value="NZ_RBKU01000001.1"/>
</dbReference>
<dbReference type="GO" id="GO:0006313">
    <property type="term" value="P:DNA transposition"/>
    <property type="evidence" value="ECO:0007669"/>
    <property type="project" value="InterPro"/>
</dbReference>
<dbReference type="GO" id="GO:0003677">
    <property type="term" value="F:DNA binding"/>
    <property type="evidence" value="ECO:0007669"/>
    <property type="project" value="InterPro"/>
</dbReference>
<dbReference type="AlphaFoldDB" id="A0A495J4L6"/>
<dbReference type="InterPro" id="IPR047650">
    <property type="entry name" value="Transpos_IS110"/>
</dbReference>
<reference evidence="3 4" key="1">
    <citation type="submission" date="2018-10" db="EMBL/GenBank/DDBJ databases">
        <title>Genomic Encyclopedia of Archaeal and Bacterial Type Strains, Phase II (KMG-II): from individual species to whole genera.</title>
        <authorList>
            <person name="Goeker M."/>
        </authorList>
    </citation>
    <scope>NUCLEOTIDE SEQUENCE [LARGE SCALE GENOMIC DNA]</scope>
    <source>
        <strain evidence="3 4">DSM 18602</strain>
    </source>
</reference>
<dbReference type="OrthoDB" id="964423at2"/>
<dbReference type="GO" id="GO:0004803">
    <property type="term" value="F:transposase activity"/>
    <property type="evidence" value="ECO:0007669"/>
    <property type="project" value="InterPro"/>
</dbReference>
<protein>
    <submittedName>
        <fullName evidence="3">Transposase</fullName>
    </submittedName>
</protein>